<dbReference type="Proteomes" id="UP001239994">
    <property type="component" value="Unassembled WGS sequence"/>
</dbReference>
<dbReference type="InterPro" id="IPR029039">
    <property type="entry name" value="Flavoprotein-like_sf"/>
</dbReference>
<dbReference type="SUPFAM" id="SSF52218">
    <property type="entry name" value="Flavoproteins"/>
    <property type="match status" value="1"/>
</dbReference>
<dbReference type="FunFam" id="3.40.50.360:FF:000059">
    <property type="entry name" value="5-methyltetrahydrofolate-homocysteine methyltransferase reductase"/>
    <property type="match status" value="1"/>
</dbReference>
<protein>
    <recommendedName>
        <fullName evidence="12">Methionine synthase reductase</fullName>
        <ecNumber evidence="11">1.16.1.8</ecNumber>
    </recommendedName>
</protein>
<feature type="non-terminal residue" evidence="15">
    <location>
        <position position="746"/>
    </location>
</feature>
<dbReference type="FunFam" id="3.40.50.80:FF:000018">
    <property type="entry name" value="NADPH--cytochrome P450 reductase"/>
    <property type="match status" value="1"/>
</dbReference>
<dbReference type="InterPro" id="IPR039261">
    <property type="entry name" value="FNR_nucleotide-bd"/>
</dbReference>
<dbReference type="InterPro" id="IPR017927">
    <property type="entry name" value="FAD-bd_FR_type"/>
</dbReference>
<dbReference type="PROSITE" id="PS51384">
    <property type="entry name" value="FAD_FR"/>
    <property type="match status" value="1"/>
</dbReference>
<dbReference type="Gene3D" id="1.20.990.10">
    <property type="entry name" value="NADPH-cytochrome p450 Reductase, Chain A, domain 3"/>
    <property type="match status" value="1"/>
</dbReference>
<comment type="caution">
    <text evidence="15">The sequence shown here is derived from an EMBL/GenBank/DDBJ whole genome shotgun (WGS) entry which is preliminary data.</text>
</comment>
<evidence type="ECO:0000256" key="5">
    <source>
        <dbReference type="ARBA" id="ARBA00022643"/>
    </source>
</evidence>
<dbReference type="GO" id="GO:0009086">
    <property type="term" value="P:methionine biosynthetic process"/>
    <property type="evidence" value="ECO:0007669"/>
    <property type="project" value="UniProtKB-KW"/>
</dbReference>
<dbReference type="Gene3D" id="3.40.50.360">
    <property type="match status" value="1"/>
</dbReference>
<evidence type="ECO:0000256" key="8">
    <source>
        <dbReference type="ARBA" id="ARBA00022857"/>
    </source>
</evidence>
<dbReference type="PRINTS" id="PR00371">
    <property type="entry name" value="FPNCR"/>
</dbReference>
<dbReference type="FunFam" id="1.20.990.10:FF:000007">
    <property type="entry name" value="Methionine synthase reductase"/>
    <property type="match status" value="1"/>
</dbReference>
<comment type="cofactor">
    <cofactor evidence="1">
        <name>FMN</name>
        <dbReference type="ChEBI" id="CHEBI:58210"/>
    </cofactor>
</comment>
<proteinExistence type="predicted"/>
<sequence length="746" mass="82229">VLHACVYIRLSSGGAHRVPTMPCAPTPAFLLLYGSQRGQAQALAEQISEQAAQHGVSAELSCLSKEEEYNLDRERGPVVFIVSTTGDGEPPDTALRFVRKIKNRSLTGDHFSHLRYALLALGDTNYANFCNCGKTIDRRLQELGAKHFYATGLADDGTGLEVVVDPWIEGLWEALKKTFTEMSVPDRKADGDIVHSTADGAAGTQGKTEVKMEDAALSLRLLKLGDADSPKAEPGAFVAQSGDANNTGPPPVASLVRSVPPLSVSPLSIPALPPSYVEVCLGDGPTDGERCCPLKEDFQEVPVCRAVRLTRDDAVKTAILVELDISCRLVLCHQGQNMPYQPGDAFNVWCPNRTSEVDSLLQRLGLQDQRNRLICLQLCKDTKKKGAKVPAHIPQKCTLLDLLTWCLEIRSIPKKAFVRAMVDCTQDSGERRRLQELCSQQGSAEYNSFVRDHSVGLLDLLLAFPSCTPPLSLLIEHLPALRPRPYSAASSSLQSPGRVQFVFSVVEFPACAVRPARTGLCTGWLADRVAPVLQSYGTPQVSADAGETSTWPKVYVSHRLGNTFHLPSDTTVPIVMVGPGTGVAPFIGFLQQREKEREQNCGSTFGETWLFFGCRHMDRDFLFSEELERFVENGTLNHLKVCSSRDQPEDSGSEPKPRYVQHLLSQHSRSVVHSLFRDHGCLYVCGTVPLMMLARWFSRDAKNMAKDVNDALVDMLGRELQLDKLESMKAVANLREERRYLQDVWS</sequence>
<evidence type="ECO:0000256" key="3">
    <source>
        <dbReference type="ARBA" id="ARBA00022605"/>
    </source>
</evidence>
<evidence type="ECO:0000256" key="9">
    <source>
        <dbReference type="ARBA" id="ARBA00023002"/>
    </source>
</evidence>
<dbReference type="InterPro" id="IPR017938">
    <property type="entry name" value="Riboflavin_synthase-like_b-brl"/>
</dbReference>
<dbReference type="GO" id="GO:0010181">
    <property type="term" value="F:FMN binding"/>
    <property type="evidence" value="ECO:0007669"/>
    <property type="project" value="InterPro"/>
</dbReference>
<dbReference type="GO" id="GO:0050660">
    <property type="term" value="F:flavin adenine dinucleotide binding"/>
    <property type="evidence" value="ECO:0007669"/>
    <property type="project" value="TreeGrafter"/>
</dbReference>
<feature type="domain" description="FAD-binding FR-type" evidence="14">
    <location>
        <begin position="296"/>
        <end position="567"/>
    </location>
</feature>
<feature type="domain" description="Flavodoxin-like" evidence="13">
    <location>
        <begin position="29"/>
        <end position="172"/>
    </location>
</feature>
<dbReference type="PANTHER" id="PTHR19384:SF84">
    <property type="entry name" value="METHIONINE SYNTHASE REDUCTASE"/>
    <property type="match status" value="1"/>
</dbReference>
<dbReference type="PANTHER" id="PTHR19384">
    <property type="entry name" value="NITRIC OXIDE SYNTHASE-RELATED"/>
    <property type="match status" value="1"/>
</dbReference>
<dbReference type="GO" id="GO:0050667">
    <property type="term" value="P:homocysteine metabolic process"/>
    <property type="evidence" value="ECO:0007669"/>
    <property type="project" value="TreeGrafter"/>
</dbReference>
<evidence type="ECO:0000256" key="11">
    <source>
        <dbReference type="ARBA" id="ARBA00039088"/>
    </source>
</evidence>
<gene>
    <name evidence="15" type="ORF">P4O66_004799</name>
</gene>
<keyword evidence="3" id="KW-0028">Amino-acid biosynthesis</keyword>
<dbReference type="EC" id="1.16.1.8" evidence="11"/>
<accession>A0AAD8ZWW5</accession>
<keyword evidence="8" id="KW-0521">NADP</keyword>
<evidence type="ECO:0000256" key="4">
    <source>
        <dbReference type="ARBA" id="ARBA00022630"/>
    </source>
</evidence>
<dbReference type="InterPro" id="IPR008254">
    <property type="entry name" value="Flavodoxin/NO_synth"/>
</dbReference>
<dbReference type="InterPro" id="IPR003097">
    <property type="entry name" value="CysJ-like_FAD-binding"/>
</dbReference>
<evidence type="ECO:0000259" key="14">
    <source>
        <dbReference type="PROSITE" id="PS51384"/>
    </source>
</evidence>
<dbReference type="InterPro" id="IPR001094">
    <property type="entry name" value="Flavdoxin-like"/>
</dbReference>
<keyword evidence="10" id="KW-0486">Methionine biosynthesis</keyword>
<evidence type="ECO:0000256" key="2">
    <source>
        <dbReference type="ARBA" id="ARBA00001974"/>
    </source>
</evidence>
<dbReference type="SUPFAM" id="SSF63380">
    <property type="entry name" value="Riboflavin synthase domain-like"/>
    <property type="match status" value="1"/>
</dbReference>
<organism evidence="15 16">
    <name type="scientific">Electrophorus voltai</name>
    <dbReference type="NCBI Taxonomy" id="2609070"/>
    <lineage>
        <taxon>Eukaryota</taxon>
        <taxon>Metazoa</taxon>
        <taxon>Chordata</taxon>
        <taxon>Craniata</taxon>
        <taxon>Vertebrata</taxon>
        <taxon>Euteleostomi</taxon>
        <taxon>Actinopterygii</taxon>
        <taxon>Neopterygii</taxon>
        <taxon>Teleostei</taxon>
        <taxon>Ostariophysi</taxon>
        <taxon>Gymnotiformes</taxon>
        <taxon>Gymnotoidei</taxon>
        <taxon>Gymnotidae</taxon>
        <taxon>Electrophorus</taxon>
    </lineage>
</organism>
<dbReference type="Pfam" id="PF00258">
    <property type="entry name" value="Flavodoxin_1"/>
    <property type="match status" value="1"/>
</dbReference>
<keyword evidence="6" id="KW-0949">S-adenosyl-L-methionine</keyword>
<evidence type="ECO:0000313" key="15">
    <source>
        <dbReference type="EMBL" id="KAK1806774.1"/>
    </source>
</evidence>
<dbReference type="CDD" id="cd06203">
    <property type="entry name" value="methionine_synthase_red"/>
    <property type="match status" value="1"/>
</dbReference>
<keyword evidence="16" id="KW-1185">Reference proteome</keyword>
<dbReference type="EMBL" id="JAROKS010000001">
    <property type="protein sequence ID" value="KAK1806774.1"/>
    <property type="molecule type" value="Genomic_DNA"/>
</dbReference>
<keyword evidence="4" id="KW-0285">Flavoprotein</keyword>
<dbReference type="Gene3D" id="2.40.30.10">
    <property type="entry name" value="Translation factors"/>
    <property type="match status" value="1"/>
</dbReference>
<comment type="cofactor">
    <cofactor evidence="2">
        <name>FAD</name>
        <dbReference type="ChEBI" id="CHEBI:57692"/>
    </cofactor>
</comment>
<dbReference type="PROSITE" id="PS50902">
    <property type="entry name" value="FLAVODOXIN_LIKE"/>
    <property type="match status" value="1"/>
</dbReference>
<dbReference type="InterPro" id="IPR001433">
    <property type="entry name" value="OxRdtase_FAD/NAD-bd"/>
</dbReference>
<keyword evidence="5" id="KW-0288">FMN</keyword>
<evidence type="ECO:0000256" key="10">
    <source>
        <dbReference type="ARBA" id="ARBA00023167"/>
    </source>
</evidence>
<dbReference type="Pfam" id="PF00667">
    <property type="entry name" value="FAD_binding_1"/>
    <property type="match status" value="1"/>
</dbReference>
<dbReference type="PRINTS" id="PR00369">
    <property type="entry name" value="FLAVODOXIN"/>
</dbReference>
<name>A0AAD8ZWW5_9TELE</name>
<dbReference type="Pfam" id="PF00175">
    <property type="entry name" value="NAD_binding_1"/>
    <property type="match status" value="1"/>
</dbReference>
<evidence type="ECO:0000256" key="1">
    <source>
        <dbReference type="ARBA" id="ARBA00001917"/>
    </source>
</evidence>
<dbReference type="GO" id="GO:0030586">
    <property type="term" value="F:[methionine synthase] reductase (NADPH) activity"/>
    <property type="evidence" value="ECO:0007669"/>
    <property type="project" value="UniProtKB-EC"/>
</dbReference>
<keyword evidence="7" id="KW-0274">FAD</keyword>
<dbReference type="InterPro" id="IPR023173">
    <property type="entry name" value="NADPH_Cyt_P450_Rdtase_alpha"/>
</dbReference>
<evidence type="ECO:0000256" key="7">
    <source>
        <dbReference type="ARBA" id="ARBA00022827"/>
    </source>
</evidence>
<dbReference type="Gene3D" id="3.40.50.80">
    <property type="entry name" value="Nucleotide-binding domain of ferredoxin-NADP reductase (FNR) module"/>
    <property type="match status" value="1"/>
</dbReference>
<dbReference type="AlphaFoldDB" id="A0AAD8ZWW5"/>
<dbReference type="SUPFAM" id="SSF52343">
    <property type="entry name" value="Ferredoxin reductase-like, C-terminal NADP-linked domain"/>
    <property type="match status" value="1"/>
</dbReference>
<evidence type="ECO:0000256" key="12">
    <source>
        <dbReference type="ARBA" id="ARBA00040659"/>
    </source>
</evidence>
<keyword evidence="9" id="KW-0560">Oxidoreductase</keyword>
<evidence type="ECO:0000259" key="13">
    <source>
        <dbReference type="PROSITE" id="PS50902"/>
    </source>
</evidence>
<dbReference type="InterPro" id="IPR001709">
    <property type="entry name" value="Flavoprot_Pyr_Nucl_cyt_Rdtase"/>
</dbReference>
<dbReference type="GO" id="GO:0005829">
    <property type="term" value="C:cytosol"/>
    <property type="evidence" value="ECO:0007669"/>
    <property type="project" value="TreeGrafter"/>
</dbReference>
<reference evidence="15" key="1">
    <citation type="submission" date="2023-03" db="EMBL/GenBank/DDBJ databases">
        <title>Electrophorus voltai genome.</title>
        <authorList>
            <person name="Bian C."/>
        </authorList>
    </citation>
    <scope>NUCLEOTIDE SEQUENCE</scope>
    <source>
        <strain evidence="15">CB-2022</strain>
        <tissue evidence="15">Muscle</tissue>
    </source>
</reference>
<evidence type="ECO:0000256" key="6">
    <source>
        <dbReference type="ARBA" id="ARBA00022691"/>
    </source>
</evidence>
<evidence type="ECO:0000313" key="16">
    <source>
        <dbReference type="Proteomes" id="UP001239994"/>
    </source>
</evidence>